<evidence type="ECO:0000256" key="5">
    <source>
        <dbReference type="SAM" id="MobiDB-lite"/>
    </source>
</evidence>
<name>A0A672MLR0_SINGR</name>
<proteinExistence type="predicted"/>
<keyword evidence="4 6" id="KW-0472">Membrane</keyword>
<dbReference type="InterPro" id="IPR006603">
    <property type="entry name" value="PQ-loop_rpt"/>
</dbReference>
<evidence type="ECO:0000313" key="8">
    <source>
        <dbReference type="Proteomes" id="UP000472262"/>
    </source>
</evidence>
<accession>A0A672MLR0</accession>
<feature type="transmembrane region" description="Helical" evidence="6">
    <location>
        <begin position="69"/>
        <end position="85"/>
    </location>
</feature>
<dbReference type="InParanoid" id="A0A672MLR0"/>
<reference evidence="7" key="1">
    <citation type="submission" date="2025-08" db="UniProtKB">
        <authorList>
            <consortium name="Ensembl"/>
        </authorList>
    </citation>
    <scope>IDENTIFICATION</scope>
</reference>
<keyword evidence="8" id="KW-1185">Reference proteome</keyword>
<evidence type="ECO:0000256" key="6">
    <source>
        <dbReference type="SAM" id="Phobius"/>
    </source>
</evidence>
<evidence type="ECO:0000256" key="1">
    <source>
        <dbReference type="ARBA" id="ARBA00004141"/>
    </source>
</evidence>
<evidence type="ECO:0000313" key="7">
    <source>
        <dbReference type="Ensembl" id="ENSSGRP00000038692.1"/>
    </source>
</evidence>
<feature type="region of interest" description="Disordered" evidence="5">
    <location>
        <begin position="128"/>
        <end position="151"/>
    </location>
</feature>
<organism evidence="7 8">
    <name type="scientific">Sinocyclocheilus grahami</name>
    <name type="common">Dianchi golden-line fish</name>
    <name type="synonym">Barbus grahami</name>
    <dbReference type="NCBI Taxonomy" id="75366"/>
    <lineage>
        <taxon>Eukaryota</taxon>
        <taxon>Metazoa</taxon>
        <taxon>Chordata</taxon>
        <taxon>Craniata</taxon>
        <taxon>Vertebrata</taxon>
        <taxon>Euteleostomi</taxon>
        <taxon>Actinopterygii</taxon>
        <taxon>Neopterygii</taxon>
        <taxon>Teleostei</taxon>
        <taxon>Ostariophysi</taxon>
        <taxon>Cypriniformes</taxon>
        <taxon>Cyprinidae</taxon>
        <taxon>Cyprininae</taxon>
        <taxon>Sinocyclocheilus</taxon>
    </lineage>
</organism>
<protein>
    <submittedName>
        <fullName evidence="7">Lysosomal amino acid transporter 1 homolog</fullName>
    </submittedName>
</protein>
<dbReference type="Proteomes" id="UP000472262">
    <property type="component" value="Unassembled WGS sequence"/>
</dbReference>
<comment type="subcellular location">
    <subcellularLocation>
        <location evidence="1">Membrane</location>
        <topology evidence="1">Multi-pass membrane protein</topology>
    </subcellularLocation>
</comment>
<dbReference type="GO" id="GO:0016020">
    <property type="term" value="C:membrane"/>
    <property type="evidence" value="ECO:0007669"/>
    <property type="project" value="UniProtKB-SubCell"/>
</dbReference>
<evidence type="ECO:0000256" key="2">
    <source>
        <dbReference type="ARBA" id="ARBA00022692"/>
    </source>
</evidence>
<feature type="transmembrane region" description="Helical" evidence="6">
    <location>
        <begin position="12"/>
        <end position="33"/>
    </location>
</feature>
<sequence>MELSFSSVASNSALLNAVSMLCLLGITSSLISLPRSALEDQMPVRFKARALLAVEEDSGSVQPFNTKEIIGFVIGSISSVLYLCSRLPQMYTNVKEVNRGRVFFPVCSCDSGKHNIWHQCASEEPRSRAGRGQLYHTPPPLAHRQPGNALP</sequence>
<gene>
    <name evidence="7" type="primary">LOC107570981</name>
</gene>
<keyword evidence="2 6" id="KW-0812">Transmembrane</keyword>
<evidence type="ECO:0000256" key="3">
    <source>
        <dbReference type="ARBA" id="ARBA00022989"/>
    </source>
</evidence>
<reference evidence="7" key="2">
    <citation type="submission" date="2025-09" db="UniProtKB">
        <authorList>
            <consortium name="Ensembl"/>
        </authorList>
    </citation>
    <scope>IDENTIFICATION</scope>
</reference>
<keyword evidence="3 6" id="KW-1133">Transmembrane helix</keyword>
<dbReference type="Pfam" id="PF04193">
    <property type="entry name" value="PQ-loop"/>
    <property type="match status" value="1"/>
</dbReference>
<dbReference type="AlphaFoldDB" id="A0A672MLR0"/>
<dbReference type="Ensembl" id="ENSSGRT00000041485.1">
    <property type="protein sequence ID" value="ENSSGRP00000038692.1"/>
    <property type="gene ID" value="ENSSGRG00000021217.1"/>
</dbReference>
<evidence type="ECO:0000256" key="4">
    <source>
        <dbReference type="ARBA" id="ARBA00023136"/>
    </source>
</evidence>